<dbReference type="Gene3D" id="3.40.50.300">
    <property type="entry name" value="P-loop containing nucleotide triphosphate hydrolases"/>
    <property type="match status" value="1"/>
</dbReference>
<gene>
    <name evidence="7" type="ORF">ThidrDRAFT_2814</name>
</gene>
<keyword evidence="8" id="KW-1185">Reference proteome</keyword>
<dbReference type="InterPro" id="IPR036388">
    <property type="entry name" value="WH-like_DNA-bd_sf"/>
</dbReference>
<protein>
    <submittedName>
        <fullName evidence="7">Regulatory protein ArsR</fullName>
    </submittedName>
</protein>
<dbReference type="RefSeq" id="WP_007041527.1">
    <property type="nucleotide sequence ID" value="NZ_AFWT01000019.1"/>
</dbReference>
<dbReference type="eggNOG" id="COG1672">
    <property type="taxonomic scope" value="Bacteria"/>
</dbReference>
<dbReference type="SUPFAM" id="SSF52540">
    <property type="entry name" value="P-loop containing nucleoside triphosphate hydrolases"/>
    <property type="match status" value="1"/>
</dbReference>
<dbReference type="CDD" id="cd00009">
    <property type="entry name" value="AAA"/>
    <property type="match status" value="1"/>
</dbReference>
<dbReference type="CDD" id="cd00090">
    <property type="entry name" value="HTH_ARSR"/>
    <property type="match status" value="1"/>
</dbReference>
<evidence type="ECO:0000256" key="4">
    <source>
        <dbReference type="PROSITE-ProRule" id="PRU00339"/>
    </source>
</evidence>
<evidence type="ECO:0000256" key="2">
    <source>
        <dbReference type="ARBA" id="ARBA00022803"/>
    </source>
</evidence>
<dbReference type="Proteomes" id="UP000004200">
    <property type="component" value="Unassembled WGS sequence"/>
</dbReference>
<proteinExistence type="predicted"/>
<dbReference type="SMART" id="SM00418">
    <property type="entry name" value="HTH_ARSR"/>
    <property type="match status" value="1"/>
</dbReference>
<comment type="caution">
    <text evidence="7">The sequence shown here is derived from an EMBL/GenBank/DDBJ whole genome shotgun (WGS) entry which is preliminary data.</text>
</comment>
<dbReference type="Pfam" id="PF13181">
    <property type="entry name" value="TPR_8"/>
    <property type="match status" value="1"/>
</dbReference>
<dbReference type="PANTHER" id="PTHR44858:SF1">
    <property type="entry name" value="UDP-N-ACETYLGLUCOSAMINE--PEPTIDE N-ACETYLGLUCOSAMINYLTRANSFERASE SPINDLY-RELATED"/>
    <property type="match status" value="1"/>
</dbReference>
<dbReference type="eggNOG" id="COG0457">
    <property type="taxonomic scope" value="Bacteria"/>
</dbReference>
<feature type="domain" description="HTH arsR-type" evidence="6">
    <location>
        <begin position="291"/>
        <end position="369"/>
    </location>
</feature>
<dbReference type="PANTHER" id="PTHR44858">
    <property type="entry name" value="TETRATRICOPEPTIDE REPEAT PROTEIN 6"/>
    <property type="match status" value="1"/>
</dbReference>
<dbReference type="InterPro" id="IPR003593">
    <property type="entry name" value="AAA+_ATPase"/>
</dbReference>
<dbReference type="SUPFAM" id="SSF46785">
    <property type="entry name" value="Winged helix' DNA-binding domain"/>
    <property type="match status" value="1"/>
</dbReference>
<keyword evidence="2 4" id="KW-0802">TPR repeat</keyword>
<sequence length="808" mass="90292">MNDRAFLSVFTPSRTSPEDLEAITVQRQALIEDAVERVRESATTGSKHHLLFVGPRGTGKTHLITLLAHRLGQDRTLDDRLRIAWLNEDETSTSLLELLRRVYEALSKRYPEEFTPEALEPLFDLTPNEAEGALAQLLLTTLQARTLLVLVENLDALFEGLGQAGQQQLRGFIQEHPVLSLAATAQRLVDDIAKRQSAFFGFFQTEHLKPLSIEQARELLQNIAQLNGQSDVVSFLKSATGRSRIRALHHLSGGKHRIYIVLSQFINRDSIEALVEPFAKMVDEMTPYYQERIRWLPAQQRKIVEFLCTQDRPTPVKQIARRLFASQQTVSSQLKDLRGKGYVQSAQRGRESLYEIAEPMMRICVEVKENQNQGPLRILVDFLRVWYDGRELNARLADGKTDSMARTYLASAIAANAAKGNLRARLLVDAFHAELDEAGRAQWGGRIETYAEECEELALACGYWAKGEDSEALRTLEEITDENSGQSIGIKVSARLLASEVHLKKKDPVQAIRQLDAALAQSRMVAKDVARVLVSRGGAYEQLGNLDKAITDYSAAVEIPQAPAQLITFAYLRRWMAYVQLGDLDKATDDLSTIIELPNAPAELVAMALLVRGLIYSIRLDTASAERDVEAVLRVEGVAPKSLVQSHLTLAALRVATGRWDQAIATLRDGLRVGISVTPAYRGDSTRIIHAFFDSSLQPTMRRERIRDLFQIYRDADAISQLGDALVRHLGELHANTPDLPSPDNLETWASAWEEAGQDSDAFRLPLRIFRTGIDFLKAAGSDPSILLDLNQEERALLEQLFDLEPSP</sequence>
<dbReference type="GO" id="GO:0003700">
    <property type="term" value="F:DNA-binding transcription factor activity"/>
    <property type="evidence" value="ECO:0007669"/>
    <property type="project" value="InterPro"/>
</dbReference>
<dbReference type="InterPro" id="IPR036390">
    <property type="entry name" value="WH_DNA-bd_sf"/>
</dbReference>
<keyword evidence="3" id="KW-0238">DNA-binding</keyword>
<organism evidence="7 8">
    <name type="scientific">Thiorhodococcus drewsii AZ1</name>
    <dbReference type="NCBI Taxonomy" id="765913"/>
    <lineage>
        <taxon>Bacteria</taxon>
        <taxon>Pseudomonadati</taxon>
        <taxon>Pseudomonadota</taxon>
        <taxon>Gammaproteobacteria</taxon>
        <taxon>Chromatiales</taxon>
        <taxon>Chromatiaceae</taxon>
        <taxon>Thiorhodococcus</taxon>
    </lineage>
</organism>
<feature type="domain" description="AAA+ ATPase" evidence="5">
    <location>
        <begin position="46"/>
        <end position="292"/>
    </location>
</feature>
<dbReference type="Gene3D" id="1.25.40.10">
    <property type="entry name" value="Tetratricopeptide repeat domain"/>
    <property type="match status" value="1"/>
</dbReference>
<dbReference type="OrthoDB" id="594504at2"/>
<evidence type="ECO:0000313" key="7">
    <source>
        <dbReference type="EMBL" id="EGV30340.1"/>
    </source>
</evidence>
<dbReference type="GO" id="GO:0003677">
    <property type="term" value="F:DNA binding"/>
    <property type="evidence" value="ECO:0007669"/>
    <property type="project" value="UniProtKB-KW"/>
</dbReference>
<dbReference type="InterPro" id="IPR011991">
    <property type="entry name" value="ArsR-like_HTH"/>
</dbReference>
<reference evidence="7 8" key="1">
    <citation type="submission" date="2011-06" db="EMBL/GenBank/DDBJ databases">
        <title>The draft genome of Thiorhodococcus drewsii AZ1.</title>
        <authorList>
            <consortium name="US DOE Joint Genome Institute (JGI-PGF)"/>
            <person name="Lucas S."/>
            <person name="Han J."/>
            <person name="Lapidus A."/>
            <person name="Cheng J.-F."/>
            <person name="Goodwin L."/>
            <person name="Pitluck S."/>
            <person name="Peters L."/>
            <person name="Land M.L."/>
            <person name="Hauser L."/>
            <person name="Vogl K."/>
            <person name="Liu Z."/>
            <person name="Imhoff J."/>
            <person name="Thiel V."/>
            <person name="Frigaard N.-U."/>
            <person name="Bryant D.A."/>
            <person name="Woyke T.J."/>
        </authorList>
    </citation>
    <scope>NUCLEOTIDE SEQUENCE [LARGE SCALE GENOMIC DNA]</scope>
    <source>
        <strain evidence="7 8">AZ1</strain>
    </source>
</reference>
<dbReference type="AlphaFoldDB" id="G2E3F1"/>
<accession>G2E3F1</accession>
<dbReference type="InterPro" id="IPR001845">
    <property type="entry name" value="HTH_ArsR_DNA-bd_dom"/>
</dbReference>
<dbReference type="InterPro" id="IPR011990">
    <property type="entry name" value="TPR-like_helical_dom_sf"/>
</dbReference>
<dbReference type="EMBL" id="AFWT01000019">
    <property type="protein sequence ID" value="EGV30340.1"/>
    <property type="molecule type" value="Genomic_DNA"/>
</dbReference>
<dbReference type="PATRIC" id="fig|765913.3.peg.2873"/>
<dbReference type="InterPro" id="IPR027417">
    <property type="entry name" value="P-loop_NTPase"/>
</dbReference>
<dbReference type="InterPro" id="IPR019734">
    <property type="entry name" value="TPR_rpt"/>
</dbReference>
<dbReference type="Pfam" id="PF01022">
    <property type="entry name" value="HTH_5"/>
    <property type="match status" value="1"/>
</dbReference>
<evidence type="ECO:0000256" key="1">
    <source>
        <dbReference type="ARBA" id="ARBA00022737"/>
    </source>
</evidence>
<dbReference type="SMART" id="SM00382">
    <property type="entry name" value="AAA"/>
    <property type="match status" value="1"/>
</dbReference>
<name>G2E3F1_9GAMM</name>
<keyword evidence="1" id="KW-0677">Repeat</keyword>
<dbReference type="Gene3D" id="1.10.10.10">
    <property type="entry name" value="Winged helix-like DNA-binding domain superfamily/Winged helix DNA-binding domain"/>
    <property type="match status" value="1"/>
</dbReference>
<dbReference type="SMART" id="SM00028">
    <property type="entry name" value="TPR"/>
    <property type="match status" value="5"/>
</dbReference>
<dbReference type="PROSITE" id="PS50005">
    <property type="entry name" value="TPR"/>
    <property type="match status" value="1"/>
</dbReference>
<dbReference type="STRING" id="765913.ThidrDRAFT_2814"/>
<dbReference type="InterPro" id="IPR050498">
    <property type="entry name" value="Ycf3"/>
</dbReference>
<dbReference type="SUPFAM" id="SSF48452">
    <property type="entry name" value="TPR-like"/>
    <property type="match status" value="1"/>
</dbReference>
<evidence type="ECO:0000259" key="6">
    <source>
        <dbReference type="SMART" id="SM00418"/>
    </source>
</evidence>
<evidence type="ECO:0000259" key="5">
    <source>
        <dbReference type="SMART" id="SM00382"/>
    </source>
</evidence>
<evidence type="ECO:0000256" key="3">
    <source>
        <dbReference type="ARBA" id="ARBA00023125"/>
    </source>
</evidence>
<evidence type="ECO:0000313" key="8">
    <source>
        <dbReference type="Proteomes" id="UP000004200"/>
    </source>
</evidence>
<feature type="repeat" description="TPR" evidence="4">
    <location>
        <begin position="530"/>
        <end position="563"/>
    </location>
</feature>